<accession>A0ABR3GTH8</accession>
<dbReference type="InterPro" id="IPR029058">
    <property type="entry name" value="AB_hydrolase_fold"/>
</dbReference>
<evidence type="ECO:0000259" key="2">
    <source>
        <dbReference type="Pfam" id="PF04083"/>
    </source>
</evidence>
<keyword evidence="4" id="KW-1185">Reference proteome</keyword>
<evidence type="ECO:0000313" key="4">
    <source>
        <dbReference type="Proteomes" id="UP001447188"/>
    </source>
</evidence>
<name>A0ABR3GTH8_9PEZI</name>
<feature type="compositionally biased region" description="Polar residues" evidence="1">
    <location>
        <begin position="79"/>
        <end position="98"/>
    </location>
</feature>
<feature type="compositionally biased region" description="Basic and acidic residues" evidence="1">
    <location>
        <begin position="173"/>
        <end position="202"/>
    </location>
</feature>
<sequence length="649" mass="72734">MSACPLTAASTSSLEYESVSLVEVGGDNGDSAYRAFKITPNGTTMKAQDNLLFPSVLLSGTRKLNVLRSEEWGYEILPSRSSQDSESGTRTGVRTSTHPLFPPLPVYGPPTMLGRIKNVISRVTSGILSLSFLSAIVVGSVMHSLPAFASDTLKRIKGGDPDASRPFNKIEKERAKERKAEDAGWEARRKNPTNADREDLEIGGKGTSNRKLAGGKDKLLCDIGYYARRVGLEVEEFKVETEDGFLIDLQHVFDPDDPPYYPNEGTEGDNGMKRRKYPVLLMHGLLQSSGAFCVNDDDSLAFYLCRSGYDVWLGNNRCGMKPTHTVLEYSDPRMWAWNIRQMGTLDLPALIDRVLSITSFKKVGLVCHSQGATQTLVALAKEQRPEIGSKISVFCALAPAVYAGPLLDKAYFKFMRVIPPSMFRAMFGIHAFIPFMMMMHSTVPAKIYGVLGYRVFWFLFGWDDRLWDKGLRDRFFQFAPVYVSAETLRWWLGGFARHKCILSTQTENQEAEEEEERERERERRGGDSTPETESGEASPTPSNSSDQVGGGAWYDDRCPPVALWIAGNDDLVDGLRLLRRFAKGREPFVDLVHAEVIEEYGHLDVIWAMDVVEKVFVELKEVLWRCVDDDVRDEVVLPRGLRGREASEE</sequence>
<dbReference type="Proteomes" id="UP001447188">
    <property type="component" value="Unassembled WGS sequence"/>
</dbReference>
<dbReference type="Gene3D" id="3.40.50.1820">
    <property type="entry name" value="alpha/beta hydrolase"/>
    <property type="match status" value="1"/>
</dbReference>
<feature type="region of interest" description="Disordered" evidence="1">
    <location>
        <begin position="173"/>
        <end position="207"/>
    </location>
</feature>
<dbReference type="InterPro" id="IPR006693">
    <property type="entry name" value="AB_hydrolase_lipase"/>
</dbReference>
<organism evidence="3 4">
    <name type="scientific">Discina gigas</name>
    <dbReference type="NCBI Taxonomy" id="1032678"/>
    <lineage>
        <taxon>Eukaryota</taxon>
        <taxon>Fungi</taxon>
        <taxon>Dikarya</taxon>
        <taxon>Ascomycota</taxon>
        <taxon>Pezizomycotina</taxon>
        <taxon>Pezizomycetes</taxon>
        <taxon>Pezizales</taxon>
        <taxon>Discinaceae</taxon>
        <taxon>Discina</taxon>
    </lineage>
</organism>
<gene>
    <name evidence="3" type="ORF">Q9L58_001707</name>
</gene>
<feature type="compositionally biased region" description="Polar residues" evidence="1">
    <location>
        <begin position="529"/>
        <end position="547"/>
    </location>
</feature>
<dbReference type="EMBL" id="JBBBZM010000013">
    <property type="protein sequence ID" value="KAL0639246.1"/>
    <property type="molecule type" value="Genomic_DNA"/>
</dbReference>
<feature type="region of interest" description="Disordered" evidence="1">
    <location>
        <begin position="78"/>
        <end position="102"/>
    </location>
</feature>
<proteinExistence type="predicted"/>
<dbReference type="Pfam" id="PF04083">
    <property type="entry name" value="Abhydro_lipase"/>
    <property type="match status" value="1"/>
</dbReference>
<protein>
    <recommendedName>
        <fullName evidence="2">Partial AB-hydrolase lipase domain-containing protein</fullName>
    </recommendedName>
</protein>
<comment type="caution">
    <text evidence="3">The sequence shown here is derived from an EMBL/GenBank/DDBJ whole genome shotgun (WGS) entry which is preliminary data.</text>
</comment>
<dbReference type="SUPFAM" id="SSF53474">
    <property type="entry name" value="alpha/beta-Hydrolases"/>
    <property type="match status" value="1"/>
</dbReference>
<dbReference type="PANTHER" id="PTHR11005">
    <property type="entry name" value="LYSOSOMAL ACID LIPASE-RELATED"/>
    <property type="match status" value="1"/>
</dbReference>
<feature type="domain" description="Partial AB-hydrolase lipase" evidence="2">
    <location>
        <begin position="224"/>
        <end position="295"/>
    </location>
</feature>
<reference evidence="3 4" key="1">
    <citation type="submission" date="2024-02" db="EMBL/GenBank/DDBJ databases">
        <title>Discinaceae phylogenomics.</title>
        <authorList>
            <person name="Dirks A.C."/>
            <person name="James T.Y."/>
        </authorList>
    </citation>
    <scope>NUCLEOTIDE SEQUENCE [LARGE SCALE GENOMIC DNA]</scope>
    <source>
        <strain evidence="3 4">ACD0624</strain>
    </source>
</reference>
<feature type="region of interest" description="Disordered" evidence="1">
    <location>
        <begin position="505"/>
        <end position="551"/>
    </location>
</feature>
<evidence type="ECO:0000256" key="1">
    <source>
        <dbReference type="SAM" id="MobiDB-lite"/>
    </source>
</evidence>
<evidence type="ECO:0000313" key="3">
    <source>
        <dbReference type="EMBL" id="KAL0639246.1"/>
    </source>
</evidence>